<dbReference type="PANTHER" id="PTHR43209:SF1">
    <property type="entry name" value="TRNA SULFURTRANSFERASE"/>
    <property type="match status" value="1"/>
</dbReference>
<organism evidence="3 4">
    <name type="scientific">Pyrodictium occultum</name>
    <dbReference type="NCBI Taxonomy" id="2309"/>
    <lineage>
        <taxon>Archaea</taxon>
        <taxon>Thermoproteota</taxon>
        <taxon>Thermoprotei</taxon>
        <taxon>Desulfurococcales</taxon>
        <taxon>Pyrodictiaceae</taxon>
        <taxon>Pyrodictium</taxon>
    </lineage>
</organism>
<feature type="domain" description="THUMP" evidence="2">
    <location>
        <begin position="55"/>
        <end position="159"/>
    </location>
</feature>
<reference evidence="3 4" key="1">
    <citation type="submission" date="2015-11" db="EMBL/GenBank/DDBJ databases">
        <title>Genome sequence of Pyrodictium occultum PL-19, a marine hyperthermophilic archaeon isolated from Volcano, Italy.</title>
        <authorList>
            <person name="Utturkar S."/>
            <person name="Huber H."/>
            <person name="Leptihn S."/>
            <person name="Brown S."/>
            <person name="Stetter K.O."/>
            <person name="Podar M."/>
        </authorList>
    </citation>
    <scope>NUCLEOTIDE SEQUENCE [LARGE SCALE GENOMIC DNA]</scope>
    <source>
        <strain evidence="3 4">PL-19</strain>
    </source>
</reference>
<dbReference type="AlphaFoldDB" id="A0A0V8RTD0"/>
<proteinExistence type="predicted"/>
<comment type="caution">
    <text evidence="3">The sequence shown here is derived from an EMBL/GenBank/DDBJ whole genome shotgun (WGS) entry which is preliminary data.</text>
</comment>
<gene>
    <name evidence="3" type="ORF">CF15_00130</name>
</gene>
<keyword evidence="4" id="KW-1185">Reference proteome</keyword>
<dbReference type="SMART" id="SM00981">
    <property type="entry name" value="THUMP"/>
    <property type="match status" value="1"/>
</dbReference>
<dbReference type="SUPFAM" id="SSF75217">
    <property type="entry name" value="alpha/beta knot"/>
    <property type="match status" value="1"/>
</dbReference>
<dbReference type="InterPro" id="IPR004114">
    <property type="entry name" value="THUMP_dom"/>
</dbReference>
<evidence type="ECO:0000259" key="2">
    <source>
        <dbReference type="PROSITE" id="PS51165"/>
    </source>
</evidence>
<dbReference type="PANTHER" id="PTHR43209">
    <property type="entry name" value="TRNA SULFURTRANSFERASE"/>
    <property type="match status" value="1"/>
</dbReference>
<protein>
    <submittedName>
        <fullName evidence="3">RNA-binding protein</fullName>
    </submittedName>
</protein>
<dbReference type="GO" id="GO:0052837">
    <property type="term" value="P:thiazole biosynthetic process"/>
    <property type="evidence" value="ECO:0007669"/>
    <property type="project" value="TreeGrafter"/>
</dbReference>
<dbReference type="Proteomes" id="UP000053352">
    <property type="component" value="Unassembled WGS sequence"/>
</dbReference>
<dbReference type="PROSITE" id="PS51165">
    <property type="entry name" value="THUMP"/>
    <property type="match status" value="1"/>
</dbReference>
<dbReference type="CDD" id="cd11718">
    <property type="entry name" value="THUMP_SPOUT"/>
    <property type="match status" value="1"/>
</dbReference>
<dbReference type="Gene3D" id="3.30.2130.30">
    <property type="match status" value="1"/>
</dbReference>
<dbReference type="EMBL" id="LNTB01000001">
    <property type="protein sequence ID" value="KSW11318.1"/>
    <property type="molecule type" value="Genomic_DNA"/>
</dbReference>
<dbReference type="InterPro" id="IPR029028">
    <property type="entry name" value="Alpha/beta_knot_MTases"/>
</dbReference>
<evidence type="ECO:0000256" key="1">
    <source>
        <dbReference type="PROSITE-ProRule" id="PRU00529"/>
    </source>
</evidence>
<dbReference type="STRING" id="2309.CF15_00130"/>
<dbReference type="InterPro" id="IPR050102">
    <property type="entry name" value="tRNA_sulfurtransferase_ThiI"/>
</dbReference>
<dbReference type="InterPro" id="IPR041730">
    <property type="entry name" value="MJ0421-like_THUMP"/>
</dbReference>
<evidence type="ECO:0000313" key="4">
    <source>
        <dbReference type="Proteomes" id="UP000053352"/>
    </source>
</evidence>
<dbReference type="Pfam" id="PF02926">
    <property type="entry name" value="THUMP"/>
    <property type="match status" value="1"/>
</dbReference>
<dbReference type="GO" id="GO:0002937">
    <property type="term" value="P:tRNA 4-thiouridine biosynthesis"/>
    <property type="evidence" value="ECO:0007669"/>
    <property type="project" value="TreeGrafter"/>
</dbReference>
<dbReference type="SUPFAM" id="SSF143437">
    <property type="entry name" value="THUMP domain-like"/>
    <property type="match status" value="1"/>
</dbReference>
<dbReference type="GO" id="GO:0003723">
    <property type="term" value="F:RNA binding"/>
    <property type="evidence" value="ECO:0007669"/>
    <property type="project" value="UniProtKB-UniRule"/>
</dbReference>
<name>A0A0V8RTD0_PYROC</name>
<evidence type="ECO:0000313" key="3">
    <source>
        <dbReference type="EMBL" id="KSW11318.1"/>
    </source>
</evidence>
<dbReference type="Pfam" id="PF14419">
    <property type="entry name" value="SPOUT_MTase_2"/>
    <property type="match status" value="1"/>
</dbReference>
<accession>A0A0V8RTD0</accession>
<dbReference type="GO" id="GO:0005829">
    <property type="term" value="C:cytosol"/>
    <property type="evidence" value="ECO:0007669"/>
    <property type="project" value="TreeGrafter"/>
</dbReference>
<dbReference type="InterPro" id="IPR025849">
    <property type="entry name" value="MJ0421-like_SPOUT_MTase"/>
</dbReference>
<sequence>MQGSKCNLVLMKTVLGMEKVAASYVKEIDPGARVEPSPRGFRGLVLVEPSRDKYEVAKEIEERVPEAEKVVVAEACTEADPRKIAEIAAELAPRFISSSETFAVRTVRRGRHGFTSIDVNVVVGDAVRRATGAQVNLRYPDKVVAVEIIQDLALIAFYPGSREWRKMRPGKYPLYKLFRRLSVVQMPYLGPLDACRTMGVRVGREVQNFEVGELVVSPIGLVDALQLKTFLDGVFEGIESRYQVQRKSYGRDVHRVPVYVQDLYQLVRSRYDEPVIVFEPEGDPISKRARDILELVRKGRRVNLLFGSREGIPEGVYRFADLVLDVAPGITLSTEYAAAAALIAIGSVIHDLLAVDREPAGEQGSRS</sequence>
<keyword evidence="1" id="KW-0694">RNA-binding</keyword>